<evidence type="ECO:0000313" key="1">
    <source>
        <dbReference type="EMBL" id="MDJ1172767.1"/>
    </source>
</evidence>
<dbReference type="SUPFAM" id="SSF51197">
    <property type="entry name" value="Clavaminate synthase-like"/>
    <property type="match status" value="1"/>
</dbReference>
<organism evidence="1 2">
    <name type="scientific">Roseofilum capinflatum BLCC-M114</name>
    <dbReference type="NCBI Taxonomy" id="3022440"/>
    <lineage>
        <taxon>Bacteria</taxon>
        <taxon>Bacillati</taxon>
        <taxon>Cyanobacteriota</taxon>
        <taxon>Cyanophyceae</taxon>
        <taxon>Desertifilales</taxon>
        <taxon>Desertifilaceae</taxon>
        <taxon>Roseofilum</taxon>
        <taxon>Roseofilum capinflatum</taxon>
    </lineage>
</organism>
<dbReference type="Proteomes" id="UP001235849">
    <property type="component" value="Unassembled WGS sequence"/>
</dbReference>
<dbReference type="Gene3D" id="2.60.120.620">
    <property type="entry name" value="q2cbj1_9rhob like domain"/>
    <property type="match status" value="1"/>
</dbReference>
<dbReference type="EMBL" id="JAQOSO010000004">
    <property type="protein sequence ID" value="MDJ1172767.1"/>
    <property type="molecule type" value="Genomic_DNA"/>
</dbReference>
<keyword evidence="1" id="KW-0223">Dioxygenase</keyword>
<dbReference type="InterPro" id="IPR008775">
    <property type="entry name" value="Phytyl_CoA_dOase-like"/>
</dbReference>
<keyword evidence="1" id="KW-0560">Oxidoreductase</keyword>
<comment type="caution">
    <text evidence="1">The sequence shown here is derived from an EMBL/GenBank/DDBJ whole genome shotgun (WGS) entry which is preliminary data.</text>
</comment>
<accession>A0ABT7B0S1</accession>
<sequence>MVEDSNLYAQVHSVDFWKQLNPGLSVEEHTSTPPIKAIAFDPEALEEQLLYLQQEGYFQLDPVLPEIEVFRMAAGIELLALEGWPAVFAFVYDEFWLILHRISNLIAAILGENYRQLPAFWAWYVGTDNDQSGWSPHRDRGGNTLRPDRLPNVITIWIPFTDAIPLNGCMYVLPPDRDPYYSIYDNRPEDPFINPQDIRALPAAAGSILGWNHRIMHWGGRSSAIAPHPRISLSCEFQRGDVEPYDPPLLDPHCLPSFHQRLALIGKQIMRYEHMYDLPLELVEVARQISTNG</sequence>
<keyword evidence="2" id="KW-1185">Reference proteome</keyword>
<dbReference type="RefSeq" id="WP_283765147.1">
    <property type="nucleotide sequence ID" value="NZ_JAQOSO010000004.1"/>
</dbReference>
<protein>
    <submittedName>
        <fullName evidence="1">Phytanoyl-CoA dioxygenase family protein</fullName>
    </submittedName>
</protein>
<dbReference type="Pfam" id="PF05721">
    <property type="entry name" value="PhyH"/>
    <property type="match status" value="1"/>
</dbReference>
<evidence type="ECO:0000313" key="2">
    <source>
        <dbReference type="Proteomes" id="UP001235849"/>
    </source>
</evidence>
<gene>
    <name evidence="1" type="ORF">PMG25_01530</name>
</gene>
<proteinExistence type="predicted"/>
<dbReference type="GO" id="GO:0051213">
    <property type="term" value="F:dioxygenase activity"/>
    <property type="evidence" value="ECO:0007669"/>
    <property type="project" value="UniProtKB-KW"/>
</dbReference>
<name>A0ABT7B0S1_9CYAN</name>
<reference evidence="1 2" key="1">
    <citation type="submission" date="2023-01" db="EMBL/GenBank/DDBJ databases">
        <title>Novel diversity within Roseofilum (Cyanobacteria; Desertifilaceae) from marine benthic mats with descriptions of four novel species.</title>
        <authorList>
            <person name="Wang Y."/>
            <person name="Berthold D.E."/>
            <person name="Hu J."/>
            <person name="Lefler F.W."/>
            <person name="Laughinghouse H.D. IV."/>
        </authorList>
    </citation>
    <scope>NUCLEOTIDE SEQUENCE [LARGE SCALE GENOMIC DNA]</scope>
    <source>
        <strain evidence="1 2">BLCC-M114</strain>
    </source>
</reference>